<feature type="compositionally biased region" description="Polar residues" evidence="1">
    <location>
        <begin position="300"/>
        <end position="309"/>
    </location>
</feature>
<sequence length="734" mass="80963">MSNPIDASAQHADDSRNVTAPTKPSLRVSELGSSATREQDLANGPLLLGLGDGHNDHAAYPEMDLGSPTPELYRPEESILPMMPPRLPRVTGTESLTQSTITESGPSYSTPPGSHAPASVRSLREESAGTPVTQCSGITVFPWSNEFSWNDKSGLCFGGDPLEISRTSEDHYSKVDPGSESAYSQPHEPAMKVFAHHVPDDDFIRYGLAGMGAYAEHSSPTELPEDLEAAFEICSISSGTTSVSGTTDSDTPMESFHNDPIIIMQQRVDCTVELLVDNFFRSYAPRSSKGRATGKARKGIQTTPDNSPSERPGPSREGKARPNPRKRKALVGDEGSEDEDSQRTSRIPAGIELAEDSLGWACPFVKWKPGMYDCSVAPKEIRKLKGHIKNIHWDEYCDNCFVKNPPARHDEQLCVPSQPGPGFITREMKDKIFQRESCLVPHKEQWNRIYGVLFPGEEVCKTPYLDKETMDQVMTAKEYRDSLDCEDIIEEELAECNLRENTRKRVIKRIRKSLIPKLVQRIKLGLERETLAQLAQDDLQTAGPPQDDLLEGSSSGETPAALDSRGQASARSQDKIITNHLFPALEPPQASIYDPGNKSLFTPAQSRSETTQCSQTRTLSTERTATEAGLVQDDLQRPRNEFSIPNKLDELVSRGVITCDQQASTGVSTRGVHTSNALSSFLYANDPWFGAEPADSRHDQDAKVDPYSDDFLDDLSWHKKYEHGGDQVDEVSNA</sequence>
<evidence type="ECO:0000256" key="1">
    <source>
        <dbReference type="SAM" id="MobiDB-lite"/>
    </source>
</evidence>
<feature type="region of interest" description="Disordered" evidence="1">
    <location>
        <begin position="286"/>
        <end position="345"/>
    </location>
</feature>
<feature type="region of interest" description="Disordered" evidence="1">
    <location>
        <begin position="586"/>
        <end position="622"/>
    </location>
</feature>
<dbReference type="Proteomes" id="UP001152024">
    <property type="component" value="Unassembled WGS sequence"/>
</dbReference>
<evidence type="ECO:0000313" key="2">
    <source>
        <dbReference type="EMBL" id="KAJ4133435.1"/>
    </source>
</evidence>
<feature type="region of interest" description="Disordered" evidence="1">
    <location>
        <begin position="538"/>
        <end position="570"/>
    </location>
</feature>
<dbReference type="PANTHER" id="PTHR38166">
    <property type="entry name" value="C2H2-TYPE DOMAIN-CONTAINING PROTEIN-RELATED"/>
    <property type="match status" value="1"/>
</dbReference>
<organism evidence="2 3">
    <name type="scientific">Fusarium equiseti</name>
    <name type="common">Fusarium scirpi</name>
    <dbReference type="NCBI Taxonomy" id="61235"/>
    <lineage>
        <taxon>Eukaryota</taxon>
        <taxon>Fungi</taxon>
        <taxon>Dikarya</taxon>
        <taxon>Ascomycota</taxon>
        <taxon>Pezizomycotina</taxon>
        <taxon>Sordariomycetes</taxon>
        <taxon>Hypocreomycetidae</taxon>
        <taxon>Hypocreales</taxon>
        <taxon>Nectriaceae</taxon>
        <taxon>Fusarium</taxon>
        <taxon>Fusarium incarnatum-equiseti species complex</taxon>
    </lineage>
</organism>
<gene>
    <name evidence="2" type="ORF">NW768_005020</name>
</gene>
<feature type="compositionally biased region" description="Polar residues" evidence="1">
    <location>
        <begin position="92"/>
        <end position="112"/>
    </location>
</feature>
<reference evidence="2" key="1">
    <citation type="submission" date="2022-09" db="EMBL/GenBank/DDBJ databases">
        <title>Fusarium specimens isolated from Avocado Roots.</title>
        <authorList>
            <person name="Stajich J."/>
            <person name="Roper C."/>
            <person name="Heimlech-Rivalta G."/>
        </authorList>
    </citation>
    <scope>NUCLEOTIDE SEQUENCE</scope>
    <source>
        <strain evidence="2">CF00095</strain>
    </source>
</reference>
<proteinExistence type="predicted"/>
<dbReference type="PANTHER" id="PTHR38166:SF1">
    <property type="entry name" value="C2H2-TYPE DOMAIN-CONTAINING PROTEIN"/>
    <property type="match status" value="1"/>
</dbReference>
<keyword evidence="3" id="KW-1185">Reference proteome</keyword>
<evidence type="ECO:0000313" key="3">
    <source>
        <dbReference type="Proteomes" id="UP001152024"/>
    </source>
</evidence>
<feature type="region of interest" description="Disordered" evidence="1">
    <location>
        <begin position="1"/>
        <end position="129"/>
    </location>
</feature>
<comment type="caution">
    <text evidence="2">The sequence shown here is derived from an EMBL/GenBank/DDBJ whole genome shotgun (WGS) entry which is preliminary data.</text>
</comment>
<feature type="compositionally biased region" description="Basic residues" evidence="1">
    <location>
        <begin position="288"/>
        <end position="298"/>
    </location>
</feature>
<feature type="compositionally biased region" description="Polar residues" evidence="1">
    <location>
        <begin position="599"/>
        <end position="622"/>
    </location>
</feature>
<dbReference type="EMBL" id="JAOQBH010000007">
    <property type="protein sequence ID" value="KAJ4133435.1"/>
    <property type="molecule type" value="Genomic_DNA"/>
</dbReference>
<protein>
    <submittedName>
        <fullName evidence="2">Uncharacterized protein</fullName>
    </submittedName>
</protein>
<name>A0ABQ8RE24_FUSEQ</name>
<accession>A0ABQ8RE24</accession>